<evidence type="ECO:0000256" key="13">
    <source>
        <dbReference type="SAM" id="SignalP"/>
    </source>
</evidence>
<evidence type="ECO:0000256" key="10">
    <source>
        <dbReference type="ARBA" id="ARBA00023319"/>
    </source>
</evidence>
<dbReference type="GeneTree" id="ENSGT00940000159942"/>
<reference evidence="15" key="2">
    <citation type="submission" date="2025-09" db="UniProtKB">
        <authorList>
            <consortium name="Ensembl"/>
        </authorList>
    </citation>
    <scope>IDENTIFICATION</scope>
</reference>
<feature type="compositionally biased region" description="Polar residues" evidence="12">
    <location>
        <begin position="2104"/>
        <end position="2113"/>
    </location>
</feature>
<dbReference type="FunFam" id="2.60.40.10:FF:001377">
    <property type="entry name" value="Matrix remodeling associated 5"/>
    <property type="match status" value="1"/>
</dbReference>
<dbReference type="SMART" id="SM00408">
    <property type="entry name" value="IGc2"/>
    <property type="match status" value="10"/>
</dbReference>
<evidence type="ECO:0000259" key="14">
    <source>
        <dbReference type="PROSITE" id="PS50835"/>
    </source>
</evidence>
<sequence>MHQTGSAPVALMALLVLTLEVSRGQSCPRSCNCYQANEVHCTFRSLLTIPPGLPAHTRRINLGFNSISRLHDKSLVGLKRVELLMLHSNDLQHLPGGVFKDMKSLQILKLSYNKLREISSSLTFSGLKSLLRLYLDHNLLQHIHPRALLQLPSLRLLRLQGNRLHQLHPHALCTLSILNTTIEPMSFTFRHLDLSNNSLTTLHKECVTTAPLLETLVLQANPWSCDCRMKWFLSWSLAHPGDWLLKCPGGPQCPVCTSPSFLQGQGLLEQTALPCTSPIINFPGKETQLESDTIEIQPSENFREPLGNVSLVLSDQQGYSVDLSCKITHSTDSPDIVPPPDLSWSSSSPLPLALSLSLDCPIVGQNYEKLWRILAYYSETAARLEREIMLSKAPALAYRYKQTPVTDGYYHTGVKASVKAKPEWLLQSAISIRLDRAQSNMHNVKLMYSTRVSAHPDRTFYPSLSSPASPPWVMILKNHTNSAVAAVAGKNIHLICDFLSSSNPSVLWILPDGSKLNTTSSSVDGRLQVTASGLLVQRAQLADSGLYYCVARAGRDFDVLPLRLVVKDSSVPYSSELSGPPNTGTIGDAVTLACKLSGSPEPLANWILPNGNVVWQGLAVSGGLKVHSNGSLSLLTTTQKDTGYYRCIAVNQYGSDTMSTQLLLKAHHISALETPFPRGPQSAAGRSTKIPAPSFWQINEGSGDEEDGEDQKTSTDKRRKPTSLQQFPNRKYLIKKPQRHGRIREGHARRFGELTEQKKHRFQNRHRLTTKKNRIDPQKWAELLAKIRQKTANSTNGQIIAGGNPTTEPIYEGKDKQMREKGKIDGTNRSDAQGKQKEPETEGSSVDDANVKEEQPQPIQPPYEATQTIKATQTIPETENVMEGPTDKHVDSEIYTKTQTEKESKHTVTPVNHVTEKEPITLNPLSGTNEIVIESSVLPEQGLKVSPVRTRLQNPQQGLFPNIIPNSRSRSPWITRRKIGQRRRINRPRIQPVPSLQPHSDPVNLMTQKMTFTPAAETIPMLLTMSAVPSTASMLLLRHYVRTAPNSVTLMPPSPTVSDTHIITISHFASPPLRPSPATPHTYIDAMIHSGKKQITEEPTFNSTPAPTHSTINISEAHVPETDIRAFKQAAQPHTATQTTLGKHAERSPSKHSKELETNVLGEPQFSITHSFTESSVLSASSTTTSVATITTTSSAAPKRASYFGSTKSTPASTTNEDTLPTTTPAAIISPTMSPSTPIIIPISSTPRQTSAFSTSTASPSTMPTSSSTTSPTLTSTTTFRPIITRISIALKPSTRQSSPPVSINAILKTFTPSFNTTSISTKPTVLTTTESAIATAPPTTIKESTVNMLLSTTTIMEVTSTKALPRDTEVTGQFGHPVNGQNKSQTPVDWKNHGANIIPDSHRSQFHLPSSVPIFLLSHSGTFSKFVSVLLTPVFSLLFSLSALLPHYFDFLPGAVMSIHSRAQRFGVLPNGTLVIQNVQVQDRGTYICSASSFLGSDRLITSLEVWTRPLHMQLMTYREVTVSQGGQVQLECQADGVPAPLLSWVLPNRSTFTSSSTFSNRIRVDKNGTLNILVALPTDRGLYRCVASNSAGAASASVRLYVSSLPLAIQQPREEHLVLAVGSPLYAHCSARGSPKLTLRWRIPDGTLVRPSQFLHGNLFVLPNGTLHIRIAPSVNNTRVTSSFPDGRKNTSVLHPQPVSPFTKARIVSTSPSTSTVNYGATLTLYCSVTGHPAPTIIWRTPTKKLVDMNYRYSRPVHPNGTLSVQAVTEKDSGDYLCIARNKVSDDYRILRVSVATQPPKIEPKQPVNHMVSFGKPLKVDCQASGLPHPAVRWTLPNGTTVNSVLFKEDRRGQRRQLTVFNNGTLLVPAVGVGEEGEYMCYADNLAGQDTMKVSNSAVRTTPPNFTDDRSHRYIRVRQGETATVPCRPTGDPAPTVTWFSPALLVIPQSLGSGLYSERVVVVSDGILEVRSAQRIDSGNYTCRASNTAGVRSMVVSLEVEISTVKGQTVILPCPYHGYPPLRLAWLLPGNGMLPAPYYGSRLTVHRNGSLELRDVRLSDAGTLMCLVKTERGDALMRVQLEVSEPWVDVTSQKGGEEENLSRTGGLNATQGLGMPDTPHSVNSPPSSGSVSKTTVNTRTTPPVSTINGETLRLHCPASQTRSTVSWTTPGGQMLSRGDRGDLGRYLVQEDGTLIIRQVSVFDRGSYTCRLYSPVSSTVSVITVPVIVIAYPPRITTGPSPLTYTTRGVAVELPCLTIGAPRATVTWETPDLTKLSVMGQPRIYGNLYLSPHGSLVIQNPTHRDTGFYRCIAKNVIGVDSKATYLHVM</sequence>
<evidence type="ECO:0000256" key="1">
    <source>
        <dbReference type="ARBA" id="ARBA00004167"/>
    </source>
</evidence>
<feature type="compositionally biased region" description="Polar residues" evidence="12">
    <location>
        <begin position="1204"/>
        <end position="1213"/>
    </location>
</feature>
<dbReference type="SMART" id="SM00013">
    <property type="entry name" value="LRRNT"/>
    <property type="match status" value="1"/>
</dbReference>
<evidence type="ECO:0000256" key="6">
    <source>
        <dbReference type="ARBA" id="ARBA00022989"/>
    </source>
</evidence>
<dbReference type="Pfam" id="PF13855">
    <property type="entry name" value="LRR_8"/>
    <property type="match status" value="2"/>
</dbReference>
<feature type="region of interest" description="Disordered" evidence="12">
    <location>
        <begin position="2092"/>
        <end position="2150"/>
    </location>
</feature>
<feature type="chain" id="PRO_5018751013" evidence="13">
    <location>
        <begin position="25"/>
        <end position="2330"/>
    </location>
</feature>
<dbReference type="InterPro" id="IPR013098">
    <property type="entry name" value="Ig_I-set"/>
</dbReference>
<dbReference type="PROSITE" id="PS51450">
    <property type="entry name" value="LRR"/>
    <property type="match status" value="1"/>
</dbReference>
<keyword evidence="7" id="KW-0472">Membrane</keyword>
<evidence type="ECO:0000256" key="3">
    <source>
        <dbReference type="ARBA" id="ARBA00022692"/>
    </source>
</evidence>
<dbReference type="SMART" id="SM00369">
    <property type="entry name" value="LRR_TYP"/>
    <property type="match status" value="5"/>
</dbReference>
<dbReference type="InterPro" id="IPR013151">
    <property type="entry name" value="Immunoglobulin_dom"/>
</dbReference>
<keyword evidence="16" id="KW-1185">Reference proteome</keyword>
<evidence type="ECO:0000256" key="2">
    <source>
        <dbReference type="ARBA" id="ARBA00022614"/>
    </source>
</evidence>
<dbReference type="SMART" id="SM00406">
    <property type="entry name" value="IGv"/>
    <property type="match status" value="5"/>
</dbReference>
<feature type="region of interest" description="Disordered" evidence="12">
    <location>
        <begin position="818"/>
        <end position="868"/>
    </location>
</feature>
<feature type="domain" description="Ig-like" evidence="14">
    <location>
        <begin position="2128"/>
        <end position="2222"/>
    </location>
</feature>
<dbReference type="Gene3D" id="3.80.10.10">
    <property type="entry name" value="Ribonuclease Inhibitor"/>
    <property type="match status" value="2"/>
</dbReference>
<keyword evidence="9" id="KW-0325">Glycoprotein</keyword>
<organism evidence="15 16">
    <name type="scientific">Fundulus heteroclitus</name>
    <name type="common">Killifish</name>
    <name type="synonym">Mummichog</name>
    <dbReference type="NCBI Taxonomy" id="8078"/>
    <lineage>
        <taxon>Eukaryota</taxon>
        <taxon>Metazoa</taxon>
        <taxon>Chordata</taxon>
        <taxon>Craniata</taxon>
        <taxon>Vertebrata</taxon>
        <taxon>Euteleostomi</taxon>
        <taxon>Actinopterygii</taxon>
        <taxon>Neopterygii</taxon>
        <taxon>Teleostei</taxon>
        <taxon>Neoteleostei</taxon>
        <taxon>Acanthomorphata</taxon>
        <taxon>Ovalentaria</taxon>
        <taxon>Atherinomorphae</taxon>
        <taxon>Cyprinodontiformes</taxon>
        <taxon>Fundulidae</taxon>
        <taxon>Fundulus</taxon>
    </lineage>
</organism>
<feature type="compositionally biased region" description="Basic and acidic residues" evidence="12">
    <location>
        <begin position="1143"/>
        <end position="1157"/>
    </location>
</feature>
<dbReference type="SMART" id="SM00409">
    <property type="entry name" value="IG"/>
    <property type="match status" value="10"/>
</dbReference>
<dbReference type="InterPro" id="IPR050467">
    <property type="entry name" value="LRFN"/>
</dbReference>
<dbReference type="InterPro" id="IPR003591">
    <property type="entry name" value="Leu-rich_rpt_typical-subtyp"/>
</dbReference>
<feature type="compositionally biased region" description="Low complexity" evidence="12">
    <location>
        <begin position="1130"/>
        <end position="1140"/>
    </location>
</feature>
<keyword evidence="4 13" id="KW-0732">Signal</keyword>
<dbReference type="InterPro" id="IPR003598">
    <property type="entry name" value="Ig_sub2"/>
</dbReference>
<feature type="region of interest" description="Disordered" evidence="12">
    <location>
        <begin position="675"/>
        <end position="728"/>
    </location>
</feature>
<dbReference type="FunFam" id="2.60.40.10:FF:000076">
    <property type="entry name" value="Leucine-rich repeat and Ig domain-containing 4"/>
    <property type="match status" value="1"/>
</dbReference>
<dbReference type="GO" id="GO:0016020">
    <property type="term" value="C:membrane"/>
    <property type="evidence" value="ECO:0007669"/>
    <property type="project" value="UniProtKB-SubCell"/>
</dbReference>
<feature type="compositionally biased region" description="Polar residues" evidence="12">
    <location>
        <begin position="2135"/>
        <end position="2150"/>
    </location>
</feature>
<dbReference type="STRING" id="8078.ENSFHEP00000025864"/>
<dbReference type="InterPro" id="IPR007110">
    <property type="entry name" value="Ig-like_dom"/>
</dbReference>
<dbReference type="Pfam" id="PF13927">
    <property type="entry name" value="Ig_3"/>
    <property type="match status" value="5"/>
</dbReference>
<feature type="domain" description="Ig-like" evidence="14">
    <location>
        <begin position="471"/>
        <end position="551"/>
    </location>
</feature>
<feature type="domain" description="Ig-like" evidence="14">
    <location>
        <begin position="2008"/>
        <end position="2086"/>
    </location>
</feature>
<dbReference type="SUPFAM" id="SSF48726">
    <property type="entry name" value="Immunoglobulin"/>
    <property type="match status" value="10"/>
</dbReference>
<dbReference type="InterPro" id="IPR013106">
    <property type="entry name" value="Ig_V-set"/>
</dbReference>
<reference evidence="15" key="1">
    <citation type="submission" date="2025-08" db="UniProtKB">
        <authorList>
            <consortium name="Ensembl"/>
        </authorList>
    </citation>
    <scope>IDENTIFICATION</scope>
</reference>
<name>A0A3Q2QGD0_FUNHE</name>
<feature type="region of interest" description="Disordered" evidence="12">
    <location>
        <begin position="1192"/>
        <end position="1276"/>
    </location>
</feature>
<dbReference type="Gene3D" id="2.60.40.10">
    <property type="entry name" value="Immunoglobulins"/>
    <property type="match status" value="11"/>
</dbReference>
<evidence type="ECO:0000256" key="7">
    <source>
        <dbReference type="ARBA" id="ARBA00023136"/>
    </source>
</evidence>
<feature type="domain" description="Ig-like" evidence="14">
    <location>
        <begin position="1906"/>
        <end position="2005"/>
    </location>
</feature>
<comment type="subcellular location">
    <subcellularLocation>
        <location evidence="1">Membrane</location>
        <topology evidence="1">Single-pass membrane protein</topology>
    </subcellularLocation>
</comment>
<evidence type="ECO:0000256" key="8">
    <source>
        <dbReference type="ARBA" id="ARBA00023157"/>
    </source>
</evidence>
<protein>
    <submittedName>
        <fullName evidence="15">Immunoglobulin superfamily member 10-like</fullName>
    </submittedName>
</protein>
<dbReference type="InterPro" id="IPR036179">
    <property type="entry name" value="Ig-like_dom_sf"/>
</dbReference>
<dbReference type="InterPro" id="IPR032675">
    <property type="entry name" value="LRR_dom_sf"/>
</dbReference>
<dbReference type="Proteomes" id="UP000265000">
    <property type="component" value="Unplaced"/>
</dbReference>
<comment type="subunit">
    <text evidence="11">Exists in a dynamic equilibrium between monomeric (low affinity) and dimeric (high affinity) structures. Binds SH2B2. Interacts with SQSTM1 and KIDINS220. Interacts with PTPRS. Interacts with MAPK8IP3/JIP3.</text>
</comment>
<evidence type="ECO:0000256" key="9">
    <source>
        <dbReference type="ARBA" id="ARBA00023180"/>
    </source>
</evidence>
<evidence type="ECO:0000256" key="4">
    <source>
        <dbReference type="ARBA" id="ARBA00022729"/>
    </source>
</evidence>
<keyword evidence="3" id="KW-0812">Transmembrane</keyword>
<feature type="compositionally biased region" description="Basic and acidic residues" evidence="12">
    <location>
        <begin position="818"/>
        <end position="840"/>
    </location>
</feature>
<feature type="domain" description="Ig-like" evidence="14">
    <location>
        <begin position="2235"/>
        <end position="2330"/>
    </location>
</feature>
<keyword evidence="5" id="KW-0677">Repeat</keyword>
<dbReference type="PROSITE" id="PS50835">
    <property type="entry name" value="IG_LIKE"/>
    <property type="match status" value="9"/>
</dbReference>
<feature type="domain" description="Ig-like" evidence="14">
    <location>
        <begin position="1703"/>
        <end position="1798"/>
    </location>
</feature>
<evidence type="ECO:0000256" key="5">
    <source>
        <dbReference type="ARBA" id="ARBA00022737"/>
    </source>
</evidence>
<dbReference type="PANTHER" id="PTHR45842:SF25">
    <property type="entry name" value="CARBOXYPEPTIDASE N SUBUNIT 2-LIKE"/>
    <property type="match status" value="1"/>
</dbReference>
<dbReference type="Pfam" id="PF00047">
    <property type="entry name" value="ig"/>
    <property type="match status" value="1"/>
</dbReference>
<feature type="region of interest" description="Disordered" evidence="12">
    <location>
        <begin position="1130"/>
        <end position="1157"/>
    </location>
</feature>
<dbReference type="PANTHER" id="PTHR45842">
    <property type="entry name" value="SYNAPTIC ADHESION-LIKE MOLECULE SALM"/>
    <property type="match status" value="1"/>
</dbReference>
<evidence type="ECO:0000256" key="12">
    <source>
        <dbReference type="SAM" id="MobiDB-lite"/>
    </source>
</evidence>
<dbReference type="SUPFAM" id="SSF52058">
    <property type="entry name" value="L domain-like"/>
    <property type="match status" value="1"/>
</dbReference>
<proteinExistence type="predicted"/>
<evidence type="ECO:0000313" key="15">
    <source>
        <dbReference type="Ensembl" id="ENSFHEP00000025864.1"/>
    </source>
</evidence>
<dbReference type="Pfam" id="PF07679">
    <property type="entry name" value="I-set"/>
    <property type="match status" value="2"/>
</dbReference>
<feature type="domain" description="Ig-like" evidence="14">
    <location>
        <begin position="572"/>
        <end position="665"/>
    </location>
</feature>
<evidence type="ECO:0000256" key="11">
    <source>
        <dbReference type="ARBA" id="ARBA00047078"/>
    </source>
</evidence>
<keyword evidence="8" id="KW-1015">Disulfide bond</keyword>
<dbReference type="InterPro" id="IPR003599">
    <property type="entry name" value="Ig_sub"/>
</dbReference>
<keyword evidence="10" id="KW-0393">Immunoglobulin domain</keyword>
<dbReference type="InterPro" id="IPR001611">
    <property type="entry name" value="Leu-rich_rpt"/>
</dbReference>
<feature type="domain" description="Ig-like" evidence="14">
    <location>
        <begin position="1802"/>
        <end position="1897"/>
    </location>
</feature>
<evidence type="ECO:0000313" key="16">
    <source>
        <dbReference type="Proteomes" id="UP000265000"/>
    </source>
</evidence>
<dbReference type="CDD" id="cd00096">
    <property type="entry name" value="Ig"/>
    <property type="match status" value="3"/>
</dbReference>
<accession>A0A3Q2QGD0</accession>
<dbReference type="SMART" id="SM00082">
    <property type="entry name" value="LRRCT"/>
    <property type="match status" value="1"/>
</dbReference>
<keyword evidence="2" id="KW-0433">Leucine-rich repeat</keyword>
<dbReference type="Ensembl" id="ENSFHET00000004147.1">
    <property type="protein sequence ID" value="ENSFHEP00000025864.1"/>
    <property type="gene ID" value="ENSFHEG00000008370.1"/>
</dbReference>
<feature type="signal peptide" evidence="13">
    <location>
        <begin position="1"/>
        <end position="24"/>
    </location>
</feature>
<dbReference type="InterPro" id="IPR000483">
    <property type="entry name" value="Cys-rich_flank_reg_C"/>
</dbReference>
<dbReference type="InterPro" id="IPR013783">
    <property type="entry name" value="Ig-like_fold"/>
</dbReference>
<feature type="compositionally biased region" description="Low complexity" evidence="12">
    <location>
        <begin position="2123"/>
        <end position="2134"/>
    </location>
</feature>
<dbReference type="InterPro" id="IPR000372">
    <property type="entry name" value="LRRNT"/>
</dbReference>
<feature type="compositionally biased region" description="Low complexity" evidence="12">
    <location>
        <begin position="1214"/>
        <end position="1276"/>
    </location>
</feature>
<feature type="domain" description="Ig-like" evidence="14">
    <location>
        <begin position="1511"/>
        <end position="1603"/>
    </location>
</feature>
<keyword evidence="6" id="KW-1133">Transmembrane helix</keyword>
<dbReference type="FunFam" id="2.60.40.10:FF:000032">
    <property type="entry name" value="palladin isoform X1"/>
    <property type="match status" value="1"/>
</dbReference>